<dbReference type="EMBL" id="CP022983">
    <property type="protein sequence ID" value="ASV66505.1"/>
    <property type="molecule type" value="Genomic_DNA"/>
</dbReference>
<dbReference type="RefSeq" id="WP_095370080.1">
    <property type="nucleotide sequence ID" value="NZ_CP022983.1"/>
</dbReference>
<organism evidence="2 3">
    <name type="scientific">Cytobacillus kochii</name>
    <dbReference type="NCBI Taxonomy" id="859143"/>
    <lineage>
        <taxon>Bacteria</taxon>
        <taxon>Bacillati</taxon>
        <taxon>Bacillota</taxon>
        <taxon>Bacilli</taxon>
        <taxon>Bacillales</taxon>
        <taxon>Bacillaceae</taxon>
        <taxon>Cytobacillus</taxon>
    </lineage>
</organism>
<dbReference type="OrthoDB" id="2353585at2"/>
<gene>
    <name evidence="2" type="ORF">CKF48_03710</name>
</gene>
<evidence type="ECO:0000313" key="2">
    <source>
        <dbReference type="EMBL" id="ASV66505.1"/>
    </source>
</evidence>
<name>A0A248TE69_9BACI</name>
<accession>A0A248TE69</accession>
<dbReference type="Proteomes" id="UP000215137">
    <property type="component" value="Chromosome"/>
</dbReference>
<feature type="region of interest" description="Disordered" evidence="1">
    <location>
        <begin position="96"/>
        <end position="116"/>
    </location>
</feature>
<reference evidence="2 3" key="1">
    <citation type="submission" date="2017-08" db="EMBL/GenBank/DDBJ databases">
        <title>Complete Genome Sequence of Bacillus kochii Oregon-R-modENCODE STRAIN BDGP4, isolated from Drosophila melanogaster gut.</title>
        <authorList>
            <person name="Wan K.H."/>
            <person name="Yu C."/>
            <person name="Park S."/>
            <person name="Hammonds A.S."/>
            <person name="Booth B.W."/>
            <person name="Celniker S.E."/>
        </authorList>
    </citation>
    <scope>NUCLEOTIDE SEQUENCE [LARGE SCALE GENOMIC DNA]</scope>
    <source>
        <strain evidence="2 3">BDGP4</strain>
    </source>
</reference>
<evidence type="ECO:0008006" key="4">
    <source>
        <dbReference type="Google" id="ProtNLM"/>
    </source>
</evidence>
<keyword evidence="3" id="KW-1185">Reference proteome</keyword>
<dbReference type="KEGG" id="bko:CKF48_03710"/>
<dbReference type="AlphaFoldDB" id="A0A248TE69"/>
<evidence type="ECO:0000313" key="3">
    <source>
        <dbReference type="Proteomes" id="UP000215137"/>
    </source>
</evidence>
<protein>
    <recommendedName>
        <fullName evidence="4">YtxH domain-containing protein</fullName>
    </recommendedName>
</protein>
<proteinExistence type="predicted"/>
<sequence>MGKSLFWKGVVLGAVAGGALTMLDRDTRENAKSKCRETTESAKYYIKNPDEAVQQVKGVSLKVRTAAQQIGEDVAFLTTTIEDIKTKAIETREALNDPKSEVEVSEATLEGNVRNN</sequence>
<evidence type="ECO:0000256" key="1">
    <source>
        <dbReference type="SAM" id="MobiDB-lite"/>
    </source>
</evidence>